<keyword evidence="1" id="KW-0175">Coiled coil</keyword>
<accession>A0A7N2LXK6</accession>
<feature type="compositionally biased region" description="Basic and acidic residues" evidence="2">
    <location>
        <begin position="7"/>
        <end position="22"/>
    </location>
</feature>
<sequence>MTMAFIDSKDDLSNLVDEHGDFPEDEEVEESEDEDVYQNEGENNLQEAYDSLLEDCGKYAKVANLAMKKMKKVEEEHRCILVQLKEAKCEVAGLKGELVEAYSKIKFLELEIIQANVKVEHISTKKLDNVLSFQKSSHDKTSLGYTGEGSSSKEVRFVSAKNDEKLKEVKPEIETPAVVKRTIGAKPKEKGKSLPKNQRGPQVKHVCHHCGVQGHTRMTCFKLCKLKKVDSMRGQEISTRRPKGAQVKGDSEGYLIGDVMEMLKNISLCLANFTQRFESYVGRTPPSKALTQNTRKEWVKKGSYA</sequence>
<dbReference type="Gramene" id="QL06p016768:mrna">
    <property type="protein sequence ID" value="QL06p016768:mrna:CDS:1"/>
    <property type="gene ID" value="QL06p016768"/>
</dbReference>
<dbReference type="InParanoid" id="A0A7N2LXK6"/>
<dbReference type="Proteomes" id="UP000594261">
    <property type="component" value="Chromosome 6"/>
</dbReference>
<dbReference type="EnsemblPlants" id="QL06p016768:mrna">
    <property type="protein sequence ID" value="QL06p016768:mrna:CDS:1"/>
    <property type="gene ID" value="QL06p016768"/>
</dbReference>
<dbReference type="AlphaFoldDB" id="A0A7N2LXK6"/>
<protein>
    <recommendedName>
        <fullName evidence="5">Gag-pol polyprotein</fullName>
    </recommendedName>
</protein>
<feature type="coiled-coil region" evidence="1">
    <location>
        <begin position="70"/>
        <end position="104"/>
    </location>
</feature>
<feature type="compositionally biased region" description="Acidic residues" evidence="2">
    <location>
        <begin position="23"/>
        <end position="37"/>
    </location>
</feature>
<name>A0A7N2LXK6_QUELO</name>
<evidence type="ECO:0000313" key="3">
    <source>
        <dbReference type="EnsemblPlants" id="QL06p016768:mrna:CDS:1"/>
    </source>
</evidence>
<feature type="region of interest" description="Disordered" evidence="2">
    <location>
        <begin position="1"/>
        <end position="42"/>
    </location>
</feature>
<evidence type="ECO:0000313" key="4">
    <source>
        <dbReference type="Proteomes" id="UP000594261"/>
    </source>
</evidence>
<organism evidence="3 4">
    <name type="scientific">Quercus lobata</name>
    <name type="common">Valley oak</name>
    <dbReference type="NCBI Taxonomy" id="97700"/>
    <lineage>
        <taxon>Eukaryota</taxon>
        <taxon>Viridiplantae</taxon>
        <taxon>Streptophyta</taxon>
        <taxon>Embryophyta</taxon>
        <taxon>Tracheophyta</taxon>
        <taxon>Spermatophyta</taxon>
        <taxon>Magnoliopsida</taxon>
        <taxon>eudicotyledons</taxon>
        <taxon>Gunneridae</taxon>
        <taxon>Pentapetalae</taxon>
        <taxon>rosids</taxon>
        <taxon>fabids</taxon>
        <taxon>Fagales</taxon>
        <taxon>Fagaceae</taxon>
        <taxon>Quercus</taxon>
    </lineage>
</organism>
<evidence type="ECO:0000256" key="1">
    <source>
        <dbReference type="SAM" id="Coils"/>
    </source>
</evidence>
<evidence type="ECO:0008006" key="5">
    <source>
        <dbReference type="Google" id="ProtNLM"/>
    </source>
</evidence>
<keyword evidence="4" id="KW-1185">Reference proteome</keyword>
<evidence type="ECO:0000256" key="2">
    <source>
        <dbReference type="SAM" id="MobiDB-lite"/>
    </source>
</evidence>
<reference evidence="3 4" key="1">
    <citation type="journal article" date="2016" name="G3 (Bethesda)">
        <title>First Draft Assembly and Annotation of the Genome of a California Endemic Oak Quercus lobata Nee (Fagaceae).</title>
        <authorList>
            <person name="Sork V.L."/>
            <person name="Fitz-Gibbon S.T."/>
            <person name="Puiu D."/>
            <person name="Crepeau M."/>
            <person name="Gugger P.F."/>
            <person name="Sherman R."/>
            <person name="Stevens K."/>
            <person name="Langley C.H."/>
            <person name="Pellegrini M."/>
            <person name="Salzberg S.L."/>
        </authorList>
    </citation>
    <scope>NUCLEOTIDE SEQUENCE [LARGE SCALE GENOMIC DNA]</scope>
    <source>
        <strain evidence="3 4">cv. SW786</strain>
    </source>
</reference>
<dbReference type="EMBL" id="LRBV02000006">
    <property type="status" value="NOT_ANNOTATED_CDS"/>
    <property type="molecule type" value="Genomic_DNA"/>
</dbReference>
<proteinExistence type="predicted"/>
<reference evidence="3" key="2">
    <citation type="submission" date="2021-01" db="UniProtKB">
        <authorList>
            <consortium name="EnsemblPlants"/>
        </authorList>
    </citation>
    <scope>IDENTIFICATION</scope>
</reference>